<evidence type="ECO:0000313" key="14">
    <source>
        <dbReference type="Proteomes" id="UP000695022"/>
    </source>
</evidence>
<dbReference type="Pfam" id="PF01562">
    <property type="entry name" value="Pep_M12B_propep"/>
    <property type="match status" value="1"/>
</dbReference>
<dbReference type="CDD" id="cd04269">
    <property type="entry name" value="ZnMc_adamalysin_II_like"/>
    <property type="match status" value="1"/>
</dbReference>
<dbReference type="Pfam" id="PF00200">
    <property type="entry name" value="Disintegrin"/>
    <property type="match status" value="1"/>
</dbReference>
<dbReference type="PROSITE" id="PS01186">
    <property type="entry name" value="EGF_2"/>
    <property type="match status" value="1"/>
</dbReference>
<feature type="disulfide bond" evidence="7">
    <location>
        <begin position="674"/>
        <end position="684"/>
    </location>
</feature>
<evidence type="ECO:0000259" key="11">
    <source>
        <dbReference type="PROSITE" id="PS50026"/>
    </source>
</evidence>
<keyword evidence="2 10" id="KW-0812">Transmembrane</keyword>
<keyword evidence="4 10" id="KW-0472">Membrane</keyword>
<feature type="binding site" evidence="8">
    <location>
        <position position="371"/>
    </location>
    <ligand>
        <name>Zn(2+)</name>
        <dbReference type="ChEBI" id="CHEBI:29105"/>
        <note>catalytic</note>
    </ligand>
</feature>
<sequence>MEAVRIGYCYLCSCYLTILLSNFAIFKLAYATDEIGTHIQRIHGSLPSQEFQQHDITVPFQLVSRQKRHVDTFTESGHLPETSFVFEAFQKTFTVDLSLNRDLFTSNYIEKHFIYGKPVIRNDINHTKEHCYYHGQVRGIPKSAAAISTCSGISGFVDDGEEAYHIEPVKDSSHGHHFVYRTSDLIPQIKITGYNDTVDAMLLNLPTDRSQLLRRRKRYVQGPDESNQYSKYVELYIVNDKREFESWDRDLKKVITRSKEIANVVNALYKPLNTYIALTGVEVWTHEDEIKLSVDGDETLFSFLTYRQERLIPKHPNDNAQLISGMVFNGGVVGKAYRGLICSFEYSAGVTMDHSRLVLPVATTLAHELGHNFGMEHDIDSCECPEKKCIMSPSSGSFIPRHWSACSYRYWKKSLRRELDYCLHNKPYHIFESPMCGNGYVEEGETCDCGLPEFCDSPCCNATSCQIYPNATCATGMCCDLTTCKHKPPATLCRQAVSECDLPEFCRGDSLNCPDDVHVQDGEGCAAGKAYCYDGTCSSHESQCKRIWGPTGRVSASECFDHNLRGTERGNCGYFRNNKTFTACMQENIMCGLLHCTHLNERTELGMESVTRLSRSFIHSQHGSAILPCHTAMIDLGLNNRDPGLTPNGAKCGDNMMCINESCQSVEDIKIFQCPEQCHNKGVCNNRGHCHCIEGYSPPLCDVPGLGGSIDSGPPLTSIRPSRLLVILLCLFVSISFLIVAVLVVIFKHKGLRDWMVLNSAKKTKKQAFMSSSSVVKTPRKTPSMTSKPIASVPSFKMNNGVTSPTCDVPVRPAPAVPLPSRPSFNKADIGRPVANGVAPSADLQPLLPPPPQQQHHAVHRTHSVALPAKPHPPTVAKSYSQRDDAGGAMRRPLLRRGSSSTPETDRRDPLPPVGGPIGRQRDRGGGPSLPSYDQAVGVVDAQGDGAPASSFARYPWSRKPHQHGMLPHGALAEDDEEAAGAHAAVANSLSGDIDEALLQRNIPPVRPLPKMNRPRSSAGDQQHVARSPPPKPSPPRLGAAVQPHNPLHVQISAKERPAQPQRPSPVYSASSDVMPLAGGHPAGRAASFDRGAAALGRSAPRRSGSDRTSPYTAGATMKSFKPSPPPPLSSSMTSFKPPPSSAPPGGRSTLGRSASVAEASHAGAPASAVRRSASALPSQPSLPVYQNVPRTLKRSASQRPTKPPPGPPVPRRGGSLTRDASPPRVYGVSDDESEHYYNTRAGDSLYCNDVLGARDTLAEAEEEEEEEDYYQDVQAPDWYNANNNHNAVQETELSWHTEVEGTRKKGKK</sequence>
<feature type="active site" evidence="8">
    <location>
        <position position="368"/>
    </location>
</feature>
<dbReference type="Gene3D" id="4.10.70.10">
    <property type="entry name" value="Disintegrin domain"/>
    <property type="match status" value="1"/>
</dbReference>
<evidence type="ECO:0000256" key="3">
    <source>
        <dbReference type="ARBA" id="ARBA00022989"/>
    </source>
</evidence>
<dbReference type="InterPro" id="IPR034027">
    <property type="entry name" value="Reprolysin_adamalysin"/>
</dbReference>
<evidence type="ECO:0000256" key="2">
    <source>
        <dbReference type="ARBA" id="ARBA00022692"/>
    </source>
</evidence>
<gene>
    <name evidence="15" type="primary">LOC106808704</name>
</gene>
<dbReference type="InterPro" id="IPR006586">
    <property type="entry name" value="ADAM_Cys-rich"/>
</dbReference>
<dbReference type="PROSITE" id="PS50215">
    <property type="entry name" value="ADAM_MEPRO"/>
    <property type="match status" value="1"/>
</dbReference>
<dbReference type="PANTHER" id="PTHR11905">
    <property type="entry name" value="ADAM A DISINTEGRIN AND METALLOPROTEASE DOMAIN"/>
    <property type="match status" value="1"/>
</dbReference>
<comment type="subcellular location">
    <subcellularLocation>
        <location evidence="1">Membrane</location>
        <topology evidence="1">Single-pass membrane protein</topology>
    </subcellularLocation>
</comment>
<evidence type="ECO:0000256" key="5">
    <source>
        <dbReference type="ARBA" id="ARBA00023157"/>
    </source>
</evidence>
<evidence type="ECO:0000256" key="6">
    <source>
        <dbReference type="PROSITE-ProRule" id="PRU00068"/>
    </source>
</evidence>
<dbReference type="Pfam" id="PF08516">
    <property type="entry name" value="ADAM_CR"/>
    <property type="match status" value="1"/>
</dbReference>
<dbReference type="SMART" id="SM00050">
    <property type="entry name" value="DISIN"/>
    <property type="match status" value="1"/>
</dbReference>
<evidence type="ECO:0000259" key="13">
    <source>
        <dbReference type="PROSITE" id="PS50215"/>
    </source>
</evidence>
<dbReference type="InterPro" id="IPR002870">
    <property type="entry name" value="Peptidase_M12B_N"/>
</dbReference>
<keyword evidence="8" id="KW-0862">Zinc</keyword>
<dbReference type="InterPro" id="IPR001590">
    <property type="entry name" value="Peptidase_M12B"/>
</dbReference>
<feature type="domain" description="Peptidase M12B" evidence="13">
    <location>
        <begin position="231"/>
        <end position="427"/>
    </location>
</feature>
<keyword evidence="8" id="KW-0479">Metal-binding</keyword>
<dbReference type="GeneID" id="106808704"/>
<keyword evidence="5 7" id="KW-1015">Disulfide bond</keyword>
<feature type="disulfide bond" evidence="7">
    <location>
        <begin position="692"/>
        <end position="701"/>
    </location>
</feature>
<feature type="disulfide bond" evidence="8">
    <location>
        <begin position="384"/>
        <end position="389"/>
    </location>
</feature>
<keyword evidence="7" id="KW-0245">EGF-like domain</keyword>
<accession>A0ABM1E498</accession>
<proteinExistence type="predicted"/>
<evidence type="ECO:0000256" key="7">
    <source>
        <dbReference type="PROSITE-ProRule" id="PRU00076"/>
    </source>
</evidence>
<reference evidence="15" key="1">
    <citation type="submission" date="2025-08" db="UniProtKB">
        <authorList>
            <consortium name="RefSeq"/>
        </authorList>
    </citation>
    <scope>IDENTIFICATION</scope>
</reference>
<dbReference type="Pfam" id="PF01421">
    <property type="entry name" value="Reprolysin"/>
    <property type="match status" value="1"/>
</dbReference>
<protein>
    <submittedName>
        <fullName evidence="15">Disintegrin and metalloproteinase domain-containing protein 12-like</fullName>
    </submittedName>
</protein>
<feature type="binding site" evidence="8">
    <location>
        <position position="367"/>
    </location>
    <ligand>
        <name>Zn(2+)</name>
        <dbReference type="ChEBI" id="CHEBI:29105"/>
        <note>catalytic</note>
    </ligand>
</feature>
<keyword evidence="14" id="KW-1185">Reference proteome</keyword>
<dbReference type="InterPro" id="IPR000742">
    <property type="entry name" value="EGF"/>
</dbReference>
<feature type="region of interest" description="Disordered" evidence="9">
    <location>
        <begin position="772"/>
        <end position="792"/>
    </location>
</feature>
<evidence type="ECO:0000256" key="1">
    <source>
        <dbReference type="ARBA" id="ARBA00004167"/>
    </source>
</evidence>
<feature type="disulfide bond" evidence="8">
    <location>
        <begin position="342"/>
        <end position="422"/>
    </location>
</feature>
<evidence type="ECO:0000313" key="15">
    <source>
        <dbReference type="RefSeq" id="XP_014667019.1"/>
    </source>
</evidence>
<evidence type="ECO:0000256" key="8">
    <source>
        <dbReference type="PROSITE-ProRule" id="PRU00276"/>
    </source>
</evidence>
<dbReference type="InterPro" id="IPR001762">
    <property type="entry name" value="Disintegrin_dom"/>
</dbReference>
<feature type="compositionally biased region" description="Polar residues" evidence="9">
    <location>
        <begin position="772"/>
        <end position="789"/>
    </location>
</feature>
<dbReference type="PROSITE" id="PS50026">
    <property type="entry name" value="EGF_3"/>
    <property type="match status" value="1"/>
</dbReference>
<dbReference type="InterPro" id="IPR036436">
    <property type="entry name" value="Disintegrin_dom_sf"/>
</dbReference>
<keyword evidence="3 10" id="KW-1133">Transmembrane helix</keyword>
<evidence type="ECO:0000256" key="10">
    <source>
        <dbReference type="SAM" id="Phobius"/>
    </source>
</evidence>
<feature type="domain" description="Disintegrin" evidence="12">
    <location>
        <begin position="433"/>
        <end position="521"/>
    </location>
</feature>
<evidence type="ECO:0000256" key="4">
    <source>
        <dbReference type="ARBA" id="ARBA00023136"/>
    </source>
</evidence>
<dbReference type="PANTHER" id="PTHR11905:SF159">
    <property type="entry name" value="ADAM METALLOPROTEASE"/>
    <property type="match status" value="1"/>
</dbReference>
<feature type="transmembrane region" description="Helical" evidence="10">
    <location>
        <begin position="724"/>
        <end position="747"/>
    </location>
</feature>
<feature type="disulfide bond" evidence="6">
    <location>
        <begin position="493"/>
        <end position="513"/>
    </location>
</feature>
<feature type="disulfide bond" evidence="8">
    <location>
        <begin position="382"/>
        <end position="406"/>
    </location>
</feature>
<feature type="compositionally biased region" description="Low complexity" evidence="9">
    <location>
        <begin position="1154"/>
        <end position="1184"/>
    </location>
</feature>
<name>A0ABM1E498_PRICU</name>
<dbReference type="PROSITE" id="PS50214">
    <property type="entry name" value="DISINTEGRIN_2"/>
    <property type="match status" value="1"/>
</dbReference>
<dbReference type="Gene3D" id="3.40.390.10">
    <property type="entry name" value="Collagenase (Catalytic Domain)"/>
    <property type="match status" value="1"/>
</dbReference>
<dbReference type="SMART" id="SM00608">
    <property type="entry name" value="ACR"/>
    <property type="match status" value="1"/>
</dbReference>
<feature type="domain" description="EGF-like" evidence="11">
    <location>
        <begin position="670"/>
        <end position="702"/>
    </location>
</feature>
<evidence type="ECO:0000259" key="12">
    <source>
        <dbReference type="PROSITE" id="PS50214"/>
    </source>
</evidence>
<dbReference type="RefSeq" id="XP_014667019.1">
    <property type="nucleotide sequence ID" value="XM_014811533.1"/>
</dbReference>
<feature type="binding site" evidence="8">
    <location>
        <position position="377"/>
    </location>
    <ligand>
        <name>Zn(2+)</name>
        <dbReference type="ChEBI" id="CHEBI:29105"/>
        <note>catalytic</note>
    </ligand>
</feature>
<evidence type="ECO:0000256" key="9">
    <source>
        <dbReference type="SAM" id="MobiDB-lite"/>
    </source>
</evidence>
<feature type="region of interest" description="Disordered" evidence="9">
    <location>
        <begin position="1004"/>
        <end position="1243"/>
    </location>
</feature>
<dbReference type="SUPFAM" id="SSF55486">
    <property type="entry name" value="Metalloproteases ('zincins'), catalytic domain"/>
    <property type="match status" value="1"/>
</dbReference>
<feature type="transmembrane region" description="Helical" evidence="10">
    <location>
        <begin position="7"/>
        <end position="30"/>
    </location>
</feature>
<dbReference type="Proteomes" id="UP000695022">
    <property type="component" value="Unplaced"/>
</dbReference>
<dbReference type="InterPro" id="IPR024079">
    <property type="entry name" value="MetalloPept_cat_dom_sf"/>
</dbReference>
<organism evidence="14 15">
    <name type="scientific">Priapulus caudatus</name>
    <name type="common">Priapulid worm</name>
    <dbReference type="NCBI Taxonomy" id="37621"/>
    <lineage>
        <taxon>Eukaryota</taxon>
        <taxon>Metazoa</taxon>
        <taxon>Ecdysozoa</taxon>
        <taxon>Scalidophora</taxon>
        <taxon>Priapulida</taxon>
        <taxon>Priapulimorpha</taxon>
        <taxon>Priapulimorphida</taxon>
        <taxon>Priapulidae</taxon>
        <taxon>Priapulus</taxon>
    </lineage>
</organism>
<feature type="region of interest" description="Disordered" evidence="9">
    <location>
        <begin position="836"/>
        <end position="934"/>
    </location>
</feature>
<feature type="compositionally biased region" description="Pro residues" evidence="9">
    <location>
        <begin position="1202"/>
        <end position="1211"/>
    </location>
</feature>
<dbReference type="SUPFAM" id="SSF57552">
    <property type="entry name" value="Blood coagulation inhibitor (disintegrin)"/>
    <property type="match status" value="1"/>
</dbReference>
<comment type="caution">
    <text evidence="7">Lacks conserved residue(s) required for the propagation of feature annotation.</text>
</comment>